<evidence type="ECO:0000313" key="2">
    <source>
        <dbReference type="Proteomes" id="UP001586593"/>
    </source>
</evidence>
<evidence type="ECO:0000313" key="1">
    <source>
        <dbReference type="EMBL" id="KAL1838618.1"/>
    </source>
</evidence>
<sequence>MRGARPPDNIYICILKNKKIKIKKERKEERREVKNACSKRECLLAENGQTKSRYSSTVWSGSDEMELAPVKARRKALNLGGRAMIAMR</sequence>
<comment type="caution">
    <text evidence="1">The sequence shown here is derived from an EMBL/GenBank/DDBJ whole genome shotgun (WGS) entry which is preliminary data.</text>
</comment>
<keyword evidence="2" id="KW-1185">Reference proteome</keyword>
<reference evidence="1 2" key="1">
    <citation type="journal article" date="2024" name="Commun. Biol.">
        <title>Comparative genomic analysis of thermophilic fungi reveals convergent evolutionary adaptations and gene losses.</title>
        <authorList>
            <person name="Steindorff A.S."/>
            <person name="Aguilar-Pontes M.V."/>
            <person name="Robinson A.J."/>
            <person name="Andreopoulos B."/>
            <person name="LaButti K."/>
            <person name="Kuo A."/>
            <person name="Mondo S."/>
            <person name="Riley R."/>
            <person name="Otillar R."/>
            <person name="Haridas S."/>
            <person name="Lipzen A."/>
            <person name="Grimwood J."/>
            <person name="Schmutz J."/>
            <person name="Clum A."/>
            <person name="Reid I.D."/>
            <person name="Moisan M.C."/>
            <person name="Butler G."/>
            <person name="Nguyen T.T.M."/>
            <person name="Dewar K."/>
            <person name="Conant G."/>
            <person name="Drula E."/>
            <person name="Henrissat B."/>
            <person name="Hansel C."/>
            <person name="Singer S."/>
            <person name="Hutchinson M.I."/>
            <person name="de Vries R.P."/>
            <person name="Natvig D.O."/>
            <person name="Powell A.J."/>
            <person name="Tsang A."/>
            <person name="Grigoriev I.V."/>
        </authorList>
    </citation>
    <scope>NUCLEOTIDE SEQUENCE [LARGE SCALE GENOMIC DNA]</scope>
    <source>
        <strain evidence="1 2">ATCC 24622</strain>
    </source>
</reference>
<accession>A0ABR3VA23</accession>
<proteinExistence type="predicted"/>
<organism evidence="1 2">
    <name type="scientific">Phialemonium thermophilum</name>
    <dbReference type="NCBI Taxonomy" id="223376"/>
    <lineage>
        <taxon>Eukaryota</taxon>
        <taxon>Fungi</taxon>
        <taxon>Dikarya</taxon>
        <taxon>Ascomycota</taxon>
        <taxon>Pezizomycotina</taxon>
        <taxon>Sordariomycetes</taxon>
        <taxon>Sordariomycetidae</taxon>
        <taxon>Cephalothecales</taxon>
        <taxon>Cephalothecaceae</taxon>
        <taxon>Phialemonium</taxon>
    </lineage>
</organism>
<gene>
    <name evidence="1" type="ORF">VTK73DRAFT_4286</name>
</gene>
<dbReference type="Proteomes" id="UP001586593">
    <property type="component" value="Unassembled WGS sequence"/>
</dbReference>
<name>A0ABR3VA23_9PEZI</name>
<dbReference type="EMBL" id="JAZHXJ010002450">
    <property type="protein sequence ID" value="KAL1838618.1"/>
    <property type="molecule type" value="Genomic_DNA"/>
</dbReference>
<protein>
    <submittedName>
        <fullName evidence="1">Uncharacterized protein</fullName>
    </submittedName>
</protein>